<dbReference type="Proteomes" id="UP000007800">
    <property type="component" value="Unassembled WGS sequence"/>
</dbReference>
<protein>
    <submittedName>
        <fullName evidence="2">Uncharacterized protein</fullName>
    </submittedName>
</protein>
<reference evidence="2 3" key="1">
    <citation type="submission" date="2008-07" db="EMBL/GenBank/DDBJ databases">
        <authorList>
            <person name="El-Sayed N."/>
            <person name="Caler E."/>
            <person name="Inman J."/>
            <person name="Amedeo P."/>
            <person name="Hass B."/>
            <person name="Wortman J."/>
        </authorList>
    </citation>
    <scope>NUCLEOTIDE SEQUENCE [LARGE SCALE GENOMIC DNA]</scope>
    <source>
        <strain evidence="3">ATCC 50983 / TXsc</strain>
    </source>
</reference>
<keyword evidence="3" id="KW-1185">Reference proteome</keyword>
<dbReference type="OrthoDB" id="440719at2759"/>
<dbReference type="RefSeq" id="XP_002782163.1">
    <property type="nucleotide sequence ID" value="XM_002782117.1"/>
</dbReference>
<sequence length="62" mass="7462">MDITREREKSISLEEELITVKERSIDALRASEKELLHIRTDVDNLNRQLQQERSKNKELERK</sequence>
<feature type="coiled-coil region" evidence="1">
    <location>
        <begin position="28"/>
        <end position="62"/>
    </location>
</feature>
<dbReference type="AlphaFoldDB" id="C5KNE3"/>
<evidence type="ECO:0000313" key="2">
    <source>
        <dbReference type="EMBL" id="EER13958.1"/>
    </source>
</evidence>
<proteinExistence type="predicted"/>
<dbReference type="EMBL" id="GG674604">
    <property type="protein sequence ID" value="EER13958.1"/>
    <property type="molecule type" value="Genomic_DNA"/>
</dbReference>
<name>C5KNE3_PERM5</name>
<evidence type="ECO:0000256" key="1">
    <source>
        <dbReference type="SAM" id="Coils"/>
    </source>
</evidence>
<organism evidence="3">
    <name type="scientific">Perkinsus marinus (strain ATCC 50983 / TXsc)</name>
    <dbReference type="NCBI Taxonomy" id="423536"/>
    <lineage>
        <taxon>Eukaryota</taxon>
        <taxon>Sar</taxon>
        <taxon>Alveolata</taxon>
        <taxon>Perkinsozoa</taxon>
        <taxon>Perkinsea</taxon>
        <taxon>Perkinsida</taxon>
        <taxon>Perkinsidae</taxon>
        <taxon>Perkinsus</taxon>
    </lineage>
</organism>
<dbReference type="GeneID" id="9059674"/>
<evidence type="ECO:0000313" key="3">
    <source>
        <dbReference type="Proteomes" id="UP000007800"/>
    </source>
</evidence>
<keyword evidence="1" id="KW-0175">Coiled coil</keyword>
<accession>C5KNE3</accession>
<dbReference type="InParanoid" id="C5KNE3"/>
<gene>
    <name evidence="2" type="ORF">Pmar_PMAR022491</name>
</gene>